<keyword evidence="1" id="KW-0472">Membrane</keyword>
<comment type="caution">
    <text evidence="3">The sequence shown here is derived from an EMBL/GenBank/DDBJ whole genome shotgun (WGS) entry which is preliminary data.</text>
</comment>
<dbReference type="EMBL" id="JAFBBU010000001">
    <property type="protein sequence ID" value="MBM7473712.1"/>
    <property type="molecule type" value="Genomic_DNA"/>
</dbReference>
<evidence type="ECO:0000313" key="4">
    <source>
        <dbReference type="Proteomes" id="UP000776164"/>
    </source>
</evidence>
<feature type="transmembrane region" description="Helical" evidence="1">
    <location>
        <begin position="440"/>
        <end position="462"/>
    </location>
</feature>
<feature type="domain" description="LssY-like C-terminal" evidence="2">
    <location>
        <begin position="82"/>
        <end position="272"/>
    </location>
</feature>
<gene>
    <name evidence="3" type="ORF">JOE66_003346</name>
</gene>
<feature type="transmembrane region" description="Helical" evidence="1">
    <location>
        <begin position="55"/>
        <end position="72"/>
    </location>
</feature>
<protein>
    <recommendedName>
        <fullName evidence="2">LssY-like C-terminal domain-containing protein</fullName>
    </recommendedName>
</protein>
<feature type="transmembrane region" description="Helical" evidence="1">
    <location>
        <begin position="378"/>
        <end position="398"/>
    </location>
</feature>
<dbReference type="Proteomes" id="UP000776164">
    <property type="component" value="Unassembled WGS sequence"/>
</dbReference>
<evidence type="ECO:0000256" key="1">
    <source>
        <dbReference type="SAM" id="Phobius"/>
    </source>
</evidence>
<evidence type="ECO:0000259" key="2">
    <source>
        <dbReference type="Pfam" id="PF14067"/>
    </source>
</evidence>
<dbReference type="Pfam" id="PF14067">
    <property type="entry name" value="LssY_C"/>
    <property type="match status" value="1"/>
</dbReference>
<feature type="transmembrane region" description="Helical" evidence="1">
    <location>
        <begin position="21"/>
        <end position="43"/>
    </location>
</feature>
<evidence type="ECO:0000313" key="3">
    <source>
        <dbReference type="EMBL" id="MBM7473712.1"/>
    </source>
</evidence>
<organism evidence="3 4">
    <name type="scientific">Subtercola frigoramans</name>
    <dbReference type="NCBI Taxonomy" id="120298"/>
    <lineage>
        <taxon>Bacteria</taxon>
        <taxon>Bacillati</taxon>
        <taxon>Actinomycetota</taxon>
        <taxon>Actinomycetes</taxon>
        <taxon>Micrococcales</taxon>
        <taxon>Microbacteriaceae</taxon>
        <taxon>Subtercola</taxon>
    </lineage>
</organism>
<reference evidence="3 4" key="1">
    <citation type="submission" date="2021-01" db="EMBL/GenBank/DDBJ databases">
        <title>Sequencing the genomes of 1000 actinobacteria strains.</title>
        <authorList>
            <person name="Klenk H.-P."/>
        </authorList>
    </citation>
    <scope>NUCLEOTIDE SEQUENCE [LARGE SCALE GENOMIC DNA]</scope>
    <source>
        <strain evidence="3 4">DSM 13057</strain>
    </source>
</reference>
<keyword evidence="1" id="KW-1133">Transmembrane helix</keyword>
<proteinExistence type="predicted"/>
<feature type="transmembrane region" description="Helical" evidence="1">
    <location>
        <begin position="410"/>
        <end position="428"/>
    </location>
</feature>
<accession>A0ABS2L9F0</accession>
<feature type="transmembrane region" description="Helical" evidence="1">
    <location>
        <begin position="328"/>
        <end position="354"/>
    </location>
</feature>
<dbReference type="InterPro" id="IPR025902">
    <property type="entry name" value="LssY-like-C_dom"/>
</dbReference>
<dbReference type="RefSeq" id="WP_239518350.1">
    <property type="nucleotide sequence ID" value="NZ_BAAAHT010000001.1"/>
</dbReference>
<name>A0ABS2L9F0_9MICO</name>
<sequence length="490" mass="53895">MSASVSTAEPSPAVPRRPRRSIMAFLDTIYFFLGAIAAGWLAYLVLTESVSNGLQYIWFLLIFWLLLAYLLLPRIHSMLTLIYVPDYFIGRARTNEGLLGDPVNLALFGSEAQLHTAMLAAGWHRADDVGFRSSLRIVTSTLFRRSYSDAPVSPLYLFGNMQDFTYQQEVAGNPAKRHHVRFWKTPGDWLLPGGYEAEWMAAGTYDRNVGLSLFTLQVTHRIEKETDKERDHIVSTLREANPDGRFSVIKNFSTGYHSVNGGGDAITTDGDLPIIDLSAVPVSAEGVEQAAEVTDAPIPADATRLGRVVLDTARNSGSSNRVKRPISIYISFLIMVIRGVVGLTTVIAIFAGWADSVKSIVVDLPSGNTVESAQFADLVLWIVVGFAIAAVVGYFLLAQLMFLGYNWARFTAMTLSLFAVAIVAIDFVQTRVNVTLATGLINLSFDILVLFALSSSDARVFSSERRERRRARRALARASRSVNAREALAA</sequence>
<keyword evidence="1" id="KW-0812">Transmembrane</keyword>
<keyword evidence="4" id="KW-1185">Reference proteome</keyword>